<dbReference type="Proteomes" id="UP000516018">
    <property type="component" value="Chromosome"/>
</dbReference>
<sequence length="190" mass="21279">MVELMAVLEAGVLETPRLRLRPMEAGDEAMFCHLYTDPDVMRRILPPLSSEAATQSFRRACAHNAKDAPGHRFWAIDHKAVEDVQSASAIGMAALLRSGDRAELGVMLRHGWWNRGISSEAFVPLIDHAFLGMGLALVYAERPDDDHARIIDRLLDRFGFVHAPERATAPSQCRWELPRATWAARRESTP</sequence>
<name>A0A7H0FTX3_9GAMM</name>
<dbReference type="SUPFAM" id="SSF55729">
    <property type="entry name" value="Acyl-CoA N-acyltransferases (Nat)"/>
    <property type="match status" value="1"/>
</dbReference>
<protein>
    <submittedName>
        <fullName evidence="2">GNAT family N-acetyltransferase</fullName>
    </submittedName>
</protein>
<dbReference type="PANTHER" id="PTHR43792">
    <property type="entry name" value="GNAT FAMILY, PUTATIVE (AFU_ORTHOLOGUE AFUA_3G00765)-RELATED-RELATED"/>
    <property type="match status" value="1"/>
</dbReference>
<dbReference type="PANTHER" id="PTHR43792:SF16">
    <property type="entry name" value="N-ACETYLTRANSFERASE DOMAIN-CONTAINING PROTEIN"/>
    <property type="match status" value="1"/>
</dbReference>
<feature type="domain" description="N-acetyltransferase" evidence="1">
    <location>
        <begin position="17"/>
        <end position="141"/>
    </location>
</feature>
<evidence type="ECO:0000259" key="1">
    <source>
        <dbReference type="Pfam" id="PF13302"/>
    </source>
</evidence>
<evidence type="ECO:0000313" key="2">
    <source>
        <dbReference type="EMBL" id="QNP39489.1"/>
    </source>
</evidence>
<gene>
    <name evidence="2" type="ORF">H8B22_08045</name>
</gene>
<accession>A0A7H0FTX3</accession>
<keyword evidence="3" id="KW-1185">Reference proteome</keyword>
<dbReference type="Gene3D" id="3.40.630.30">
    <property type="match status" value="1"/>
</dbReference>
<dbReference type="InterPro" id="IPR016181">
    <property type="entry name" value="Acyl_CoA_acyltransferase"/>
</dbReference>
<keyword evidence="2" id="KW-0808">Transferase</keyword>
<dbReference type="Pfam" id="PF13302">
    <property type="entry name" value="Acetyltransf_3"/>
    <property type="match status" value="1"/>
</dbReference>
<dbReference type="AlphaFoldDB" id="A0A7H0FTX3"/>
<evidence type="ECO:0000313" key="3">
    <source>
        <dbReference type="Proteomes" id="UP000516018"/>
    </source>
</evidence>
<dbReference type="InterPro" id="IPR000182">
    <property type="entry name" value="GNAT_dom"/>
</dbReference>
<dbReference type="EMBL" id="CP060820">
    <property type="protein sequence ID" value="QNP39489.1"/>
    <property type="molecule type" value="Genomic_DNA"/>
</dbReference>
<organism evidence="2 3">
    <name type="scientific">Agrilutibacter terrestris</name>
    <dbReference type="NCBI Taxonomy" id="2865112"/>
    <lineage>
        <taxon>Bacteria</taxon>
        <taxon>Pseudomonadati</taxon>
        <taxon>Pseudomonadota</taxon>
        <taxon>Gammaproteobacteria</taxon>
        <taxon>Lysobacterales</taxon>
        <taxon>Lysobacteraceae</taxon>
        <taxon>Agrilutibacter</taxon>
    </lineage>
</organism>
<reference evidence="2 3" key="1">
    <citation type="submission" date="2020-08" db="EMBL/GenBank/DDBJ databases">
        <title>Lysobacter sp. II4 sp. nov., isolated from soil.</title>
        <authorList>
            <person name="Woo C.Y."/>
            <person name="Kim J."/>
        </authorList>
    </citation>
    <scope>NUCLEOTIDE SEQUENCE [LARGE SCALE GENOMIC DNA]</scope>
    <source>
        <strain evidence="2 3">II4</strain>
    </source>
</reference>
<dbReference type="KEGG" id="lsx:H8B22_08045"/>
<proteinExistence type="predicted"/>
<dbReference type="InterPro" id="IPR051531">
    <property type="entry name" value="N-acetyltransferase"/>
</dbReference>
<dbReference type="GO" id="GO:0016747">
    <property type="term" value="F:acyltransferase activity, transferring groups other than amino-acyl groups"/>
    <property type="evidence" value="ECO:0007669"/>
    <property type="project" value="InterPro"/>
</dbReference>
<dbReference type="RefSeq" id="WP_187710935.1">
    <property type="nucleotide sequence ID" value="NZ_CP060820.1"/>
</dbReference>